<organism evidence="2 3">
    <name type="scientific">Franzmannia pantelleriensis</name>
    <dbReference type="NCBI Taxonomy" id="48727"/>
    <lineage>
        <taxon>Bacteria</taxon>
        <taxon>Pseudomonadati</taxon>
        <taxon>Pseudomonadota</taxon>
        <taxon>Gammaproteobacteria</taxon>
        <taxon>Oceanospirillales</taxon>
        <taxon>Halomonadaceae</taxon>
        <taxon>Franzmannia</taxon>
    </lineage>
</organism>
<accession>A0A1G9WY27</accession>
<gene>
    <name evidence="2" type="ORF">SAMN05192555_1258</name>
</gene>
<dbReference type="AlphaFoldDB" id="A0A1G9WY27"/>
<dbReference type="Proteomes" id="UP000199107">
    <property type="component" value="Unassembled WGS sequence"/>
</dbReference>
<name>A0A1G9WY27_9GAMM</name>
<proteinExistence type="predicted"/>
<dbReference type="InterPro" id="IPR017738">
    <property type="entry name" value="T6SS-assoc_VCA0118"/>
</dbReference>
<evidence type="ECO:0000256" key="1">
    <source>
        <dbReference type="SAM" id="SignalP"/>
    </source>
</evidence>
<dbReference type="STRING" id="48727.SAMN05192555_1258"/>
<evidence type="ECO:0000313" key="2">
    <source>
        <dbReference type="EMBL" id="SDM89013.1"/>
    </source>
</evidence>
<reference evidence="3" key="1">
    <citation type="submission" date="2016-10" db="EMBL/GenBank/DDBJ databases">
        <authorList>
            <person name="Varghese N."/>
            <person name="Submissions S."/>
        </authorList>
    </citation>
    <scope>NUCLEOTIDE SEQUENCE [LARGE SCALE GENOMIC DNA]</scope>
    <source>
        <strain evidence="3">AAP</strain>
    </source>
</reference>
<sequence>MNVMRVIWPSGPAALLGLLIALSQPALGDTLEAARECAAEPSRLERLGCYDALFQDLDEEADDVGLPPLWHAIERLEAGRGADDFSLRVDARNGEVLLSAPARGTTPPRPLLVIACEKSITRFQLHLPEALGVPRAELVLNASGRALNQAWRVRDGGHVLSGGRGLPAIETLRQLLDADELLLASEVAALDGLRFDIGELRQRIQPLRDSCRW</sequence>
<dbReference type="EMBL" id="FNGH01000025">
    <property type="protein sequence ID" value="SDM89013.1"/>
    <property type="molecule type" value="Genomic_DNA"/>
</dbReference>
<dbReference type="RefSeq" id="WP_245701782.1">
    <property type="nucleotide sequence ID" value="NZ_FNGH01000025.1"/>
</dbReference>
<feature type="signal peptide" evidence="1">
    <location>
        <begin position="1"/>
        <end position="28"/>
    </location>
</feature>
<evidence type="ECO:0000313" key="3">
    <source>
        <dbReference type="Proteomes" id="UP000199107"/>
    </source>
</evidence>
<dbReference type="Pfam" id="PF11319">
    <property type="entry name" value="VasI"/>
    <property type="match status" value="1"/>
</dbReference>
<dbReference type="NCBIfam" id="TIGR03360">
    <property type="entry name" value="VI_minor_1"/>
    <property type="match status" value="1"/>
</dbReference>
<keyword evidence="3" id="KW-1185">Reference proteome</keyword>
<feature type="chain" id="PRO_5011478627" evidence="1">
    <location>
        <begin position="29"/>
        <end position="213"/>
    </location>
</feature>
<keyword evidence="1" id="KW-0732">Signal</keyword>
<protein>
    <submittedName>
        <fullName evidence="2">Type VI secretion system protein VasI</fullName>
    </submittedName>
</protein>